<protein>
    <submittedName>
        <fullName evidence="3">Receptor-type tyrosine-protein phosphatase kappa</fullName>
    </submittedName>
</protein>
<feature type="domain" description="Tyrosine-protein phosphatase" evidence="1">
    <location>
        <begin position="107"/>
        <end position="362"/>
    </location>
</feature>
<evidence type="ECO:0000259" key="1">
    <source>
        <dbReference type="PROSITE" id="PS50055"/>
    </source>
</evidence>
<dbReference type="Gene3D" id="3.90.190.10">
    <property type="entry name" value="Protein tyrosine phosphatase superfamily"/>
    <property type="match status" value="2"/>
</dbReference>
<reference evidence="4" key="1">
    <citation type="submission" date="2017-01" db="EMBL/GenBank/DDBJ databases">
        <title>Comparative genomics of anhydrobiosis in the tardigrade Hypsibius dujardini.</title>
        <authorList>
            <person name="Yoshida Y."/>
            <person name="Koutsovoulos G."/>
            <person name="Laetsch D."/>
            <person name="Stevens L."/>
            <person name="Kumar S."/>
            <person name="Horikawa D."/>
            <person name="Ishino K."/>
            <person name="Komine S."/>
            <person name="Tomita M."/>
            <person name="Blaxter M."/>
            <person name="Arakawa K."/>
        </authorList>
    </citation>
    <scope>NUCLEOTIDE SEQUENCE [LARGE SCALE GENOMIC DNA]</scope>
    <source>
        <strain evidence="4">Z151</strain>
    </source>
</reference>
<gene>
    <name evidence="3" type="ORF">BV898_12562</name>
</gene>
<dbReference type="InterPro" id="IPR003595">
    <property type="entry name" value="Tyr_Pase_cat"/>
</dbReference>
<dbReference type="PROSITE" id="PS50055">
    <property type="entry name" value="TYR_PHOSPHATASE_PTP"/>
    <property type="match status" value="2"/>
</dbReference>
<evidence type="ECO:0000313" key="3">
    <source>
        <dbReference type="EMBL" id="OQV13241.1"/>
    </source>
</evidence>
<dbReference type="CDD" id="cd00047">
    <property type="entry name" value="PTPc"/>
    <property type="match status" value="1"/>
</dbReference>
<accession>A0A1W0WDF1</accession>
<dbReference type="InterPro" id="IPR016130">
    <property type="entry name" value="Tyr_Pase_AS"/>
</dbReference>
<dbReference type="InterPro" id="IPR029021">
    <property type="entry name" value="Prot-tyrosine_phosphatase-like"/>
</dbReference>
<keyword evidence="3" id="KW-0675">Receptor</keyword>
<organism evidence="3 4">
    <name type="scientific">Hypsibius exemplaris</name>
    <name type="common">Freshwater tardigrade</name>
    <dbReference type="NCBI Taxonomy" id="2072580"/>
    <lineage>
        <taxon>Eukaryota</taxon>
        <taxon>Metazoa</taxon>
        <taxon>Ecdysozoa</taxon>
        <taxon>Tardigrada</taxon>
        <taxon>Eutardigrada</taxon>
        <taxon>Parachela</taxon>
        <taxon>Hypsibioidea</taxon>
        <taxon>Hypsibiidae</taxon>
        <taxon>Hypsibius</taxon>
    </lineage>
</organism>
<comment type="caution">
    <text evidence="3">The sequence shown here is derived from an EMBL/GenBank/DDBJ whole genome shotgun (WGS) entry which is preliminary data.</text>
</comment>
<sequence length="700" mass="80226">MLPPPMEATTRVDSHHHVLVPGIPHSKIGNGSTKSGTGALSAPLPLSLHDYPPRPRSALSFNFCPGGANKKLTADEQRALTCVPLRPFDIKDFAKQVLRRKKNKAELKTEFLMVAKNAALPCSRAKLQVNVNKNSFPKVLPYDETRVLLLPLPHDPTSDYINASYIDSFDCPRAYIATQGPSKRTAPDFWRMVWQERSGCIIMLTRVFDFIKVVCVEYWTAINDEPFGDIYVTVVAKETLADFIVRTIRLRKGHEEREIKHFQFLEWPMHRIPPTGHILEFRRRILSYLSQQNNFDGPLVIHCCDGASRTGVYIALDVNLRLLETEGQVDIYGYVKLLRQMRPYMVENKQQYRFLYEAVLEKYLTGETVIPVLELAARMKVLSGKTADKKSNHFHEEFKLIEKLTKQLTTGVCAGGHRTDNRYKNRDVIMVPPDYARPYLTSCQTQEQSDYVNAVFVDGFQRKNDFIVAEWPQKNTVFDIWSLIYDHDCSTVILLTDPAPSLDKPSFFHEKGKQKTYGIFTPELISWQKYPNIRTVMYKIRKKTPLEDAKFQSMLRKKDGTTVSLQEMMMGTINELKNTQFFILECWPESNKVPTSTAAVIELFNMVDRWRVKSGLKPILIISPDGYSRAGVFCAAKIACEQITMHQEADVFLAVKTVKINRPQLVNSPMEYKYCYDLVRTYVYTVATTVTKTDPEATDH</sequence>
<dbReference type="FunFam" id="3.90.190.10:FF:000062">
    <property type="entry name" value="Receptor-type tyrosine-protein phosphatase kappa"/>
    <property type="match status" value="1"/>
</dbReference>
<evidence type="ECO:0000313" key="4">
    <source>
        <dbReference type="Proteomes" id="UP000192578"/>
    </source>
</evidence>
<dbReference type="InterPro" id="IPR050348">
    <property type="entry name" value="Protein-Tyr_Phosphatase"/>
</dbReference>
<dbReference type="SUPFAM" id="SSF52799">
    <property type="entry name" value="(Phosphotyrosine protein) phosphatases II"/>
    <property type="match status" value="2"/>
</dbReference>
<feature type="domain" description="Tyrosine specific protein phosphatases" evidence="2">
    <location>
        <begin position="601"/>
        <end position="673"/>
    </location>
</feature>
<dbReference type="PRINTS" id="PR00700">
    <property type="entry name" value="PRTYPHPHTASE"/>
</dbReference>
<dbReference type="GO" id="GO:0004725">
    <property type="term" value="F:protein tyrosine phosphatase activity"/>
    <property type="evidence" value="ECO:0007669"/>
    <property type="project" value="InterPro"/>
</dbReference>
<dbReference type="PANTHER" id="PTHR19134:SF561">
    <property type="entry name" value="PROTEIN TYROSINE PHOSPHATASE 36E, ISOFORM A"/>
    <property type="match status" value="1"/>
</dbReference>
<dbReference type="Proteomes" id="UP000192578">
    <property type="component" value="Unassembled WGS sequence"/>
</dbReference>
<dbReference type="SMART" id="SM00404">
    <property type="entry name" value="PTPc_motif"/>
    <property type="match status" value="2"/>
</dbReference>
<feature type="domain" description="Tyrosine-protein phosphatase" evidence="1">
    <location>
        <begin position="394"/>
        <end position="682"/>
    </location>
</feature>
<dbReference type="PROSITE" id="PS00383">
    <property type="entry name" value="TYR_PHOSPHATASE_1"/>
    <property type="match status" value="1"/>
</dbReference>
<dbReference type="PROSITE" id="PS50056">
    <property type="entry name" value="TYR_PHOSPHATASE_2"/>
    <property type="match status" value="2"/>
</dbReference>
<feature type="domain" description="Tyrosine specific protein phosphatases" evidence="2">
    <location>
        <begin position="279"/>
        <end position="353"/>
    </location>
</feature>
<dbReference type="OrthoDB" id="6144703at2759"/>
<keyword evidence="4" id="KW-1185">Reference proteome</keyword>
<dbReference type="Pfam" id="PF00102">
    <property type="entry name" value="Y_phosphatase"/>
    <property type="match status" value="2"/>
</dbReference>
<dbReference type="InterPro" id="IPR000387">
    <property type="entry name" value="Tyr_Pase_dom"/>
</dbReference>
<name>A0A1W0WDF1_HYPEX</name>
<proteinExistence type="predicted"/>
<dbReference type="InterPro" id="IPR000242">
    <property type="entry name" value="PTP_cat"/>
</dbReference>
<dbReference type="AlphaFoldDB" id="A0A1W0WDF1"/>
<dbReference type="SMART" id="SM00194">
    <property type="entry name" value="PTPc"/>
    <property type="match status" value="2"/>
</dbReference>
<evidence type="ECO:0000259" key="2">
    <source>
        <dbReference type="PROSITE" id="PS50056"/>
    </source>
</evidence>
<dbReference type="EMBL" id="MTYJ01000128">
    <property type="protein sequence ID" value="OQV13241.1"/>
    <property type="molecule type" value="Genomic_DNA"/>
</dbReference>
<dbReference type="PANTHER" id="PTHR19134">
    <property type="entry name" value="RECEPTOR-TYPE TYROSINE-PROTEIN PHOSPHATASE"/>
    <property type="match status" value="1"/>
</dbReference>